<feature type="transmembrane region" description="Helical" evidence="11">
    <location>
        <begin position="143"/>
        <end position="166"/>
    </location>
</feature>
<evidence type="ECO:0000313" key="13">
    <source>
        <dbReference type="EMBL" id="MBB4018597.1"/>
    </source>
</evidence>
<dbReference type="Pfam" id="PF00528">
    <property type="entry name" value="BPD_transp_1"/>
    <property type="match status" value="1"/>
</dbReference>
<dbReference type="Gene3D" id="1.10.3720.10">
    <property type="entry name" value="MetI-like"/>
    <property type="match status" value="1"/>
</dbReference>
<feature type="transmembrane region" description="Helical" evidence="11">
    <location>
        <begin position="112"/>
        <end position="131"/>
    </location>
</feature>
<dbReference type="SUPFAM" id="SSF161098">
    <property type="entry name" value="MetI-like"/>
    <property type="match status" value="1"/>
</dbReference>
<name>A0A840C8D6_9HYPH</name>
<evidence type="ECO:0000259" key="12">
    <source>
        <dbReference type="PROSITE" id="PS50928"/>
    </source>
</evidence>
<dbReference type="GO" id="GO:0005886">
    <property type="term" value="C:plasma membrane"/>
    <property type="evidence" value="ECO:0007669"/>
    <property type="project" value="UniProtKB-SubCell"/>
</dbReference>
<feature type="domain" description="ABC transmembrane type-1" evidence="12">
    <location>
        <begin position="75"/>
        <end position="266"/>
    </location>
</feature>
<dbReference type="AlphaFoldDB" id="A0A840C8D6"/>
<dbReference type="InterPro" id="IPR000515">
    <property type="entry name" value="MetI-like"/>
</dbReference>
<feature type="transmembrane region" description="Helical" evidence="11">
    <location>
        <begin position="187"/>
        <end position="212"/>
    </location>
</feature>
<dbReference type="PROSITE" id="PS50928">
    <property type="entry name" value="ABC_TM1"/>
    <property type="match status" value="1"/>
</dbReference>
<protein>
    <recommendedName>
        <fullName evidence="10">Maltose/maltodextrin transport system permease protein MalG</fullName>
    </recommendedName>
</protein>
<dbReference type="CDD" id="cd06261">
    <property type="entry name" value="TM_PBP2"/>
    <property type="match status" value="1"/>
</dbReference>
<evidence type="ECO:0000256" key="1">
    <source>
        <dbReference type="ARBA" id="ARBA00002264"/>
    </source>
</evidence>
<feature type="transmembrane region" description="Helical" evidence="11">
    <location>
        <begin position="245"/>
        <end position="265"/>
    </location>
</feature>
<keyword evidence="4 11" id="KW-0813">Transport</keyword>
<evidence type="ECO:0000256" key="5">
    <source>
        <dbReference type="ARBA" id="ARBA00022475"/>
    </source>
</evidence>
<keyword evidence="14" id="KW-1185">Reference proteome</keyword>
<proteinExistence type="inferred from homology"/>
<feature type="transmembrane region" description="Helical" evidence="11">
    <location>
        <begin position="75"/>
        <end position="100"/>
    </location>
</feature>
<evidence type="ECO:0000256" key="6">
    <source>
        <dbReference type="ARBA" id="ARBA00022597"/>
    </source>
</evidence>
<dbReference type="PANTHER" id="PTHR32243">
    <property type="entry name" value="MALTOSE TRANSPORT SYSTEM PERMEASE-RELATED"/>
    <property type="match status" value="1"/>
</dbReference>
<dbReference type="GO" id="GO:0055085">
    <property type="term" value="P:transmembrane transport"/>
    <property type="evidence" value="ECO:0007669"/>
    <property type="project" value="InterPro"/>
</dbReference>
<evidence type="ECO:0000256" key="10">
    <source>
        <dbReference type="ARBA" id="ARBA00041109"/>
    </source>
</evidence>
<dbReference type="RefSeq" id="WP_245258958.1">
    <property type="nucleotide sequence ID" value="NZ_JACIEN010000004.1"/>
</dbReference>
<dbReference type="EMBL" id="JACIEN010000004">
    <property type="protein sequence ID" value="MBB4018597.1"/>
    <property type="molecule type" value="Genomic_DNA"/>
</dbReference>
<comment type="similarity">
    <text evidence="3">Belongs to the binding-protein-dependent transport system permease family. MalFG subfamily.</text>
</comment>
<keyword evidence="9 11" id="KW-0472">Membrane</keyword>
<gene>
    <name evidence="13" type="ORF">GGR16_003644</name>
</gene>
<comment type="function">
    <text evidence="1">Part of the ABC transporter complex MalEFGK involved in maltose/maltodextrin import. Probably responsible for the translocation of the substrate across the membrane.</text>
</comment>
<evidence type="ECO:0000256" key="7">
    <source>
        <dbReference type="ARBA" id="ARBA00022692"/>
    </source>
</evidence>
<sequence length="281" mass="30448">MPTDPAFTPSGLMRLLGKAVAVALVLAWSLGPIALIVSAAFTPERDIFATGVAWRPTFENFVALWQRWGDFFTGLANSFIVTVGATLLAVLTSTLAGFGYSRWRSRFLSGSVFAMIALRLLPPIVTTLPLFPIVNALGLNDTHAVLIILYAAFFVSLGTMVMRTFIDQIPRELDEAAMMDGASQAQIFRRVILPLSAQGMVAVAIFVIVYAWNEFLFAFIFTTKNAKTAPLVLSEMIGSLEGVEWGVLFAATTVQLLPILAFVVLCQRHLIEGLTAGATKG</sequence>
<accession>A0A840C8D6</accession>
<evidence type="ECO:0000256" key="11">
    <source>
        <dbReference type="RuleBase" id="RU363032"/>
    </source>
</evidence>
<reference evidence="13 14" key="1">
    <citation type="submission" date="2020-08" db="EMBL/GenBank/DDBJ databases">
        <title>Genomic Encyclopedia of Type Strains, Phase IV (KMG-IV): sequencing the most valuable type-strain genomes for metagenomic binning, comparative biology and taxonomic classification.</title>
        <authorList>
            <person name="Goeker M."/>
        </authorList>
    </citation>
    <scope>NUCLEOTIDE SEQUENCE [LARGE SCALE GENOMIC DNA]</scope>
    <source>
        <strain evidence="13 14">DSM 103737</strain>
    </source>
</reference>
<keyword evidence="8 11" id="KW-1133">Transmembrane helix</keyword>
<evidence type="ECO:0000256" key="3">
    <source>
        <dbReference type="ARBA" id="ARBA00009047"/>
    </source>
</evidence>
<evidence type="ECO:0000256" key="8">
    <source>
        <dbReference type="ARBA" id="ARBA00022989"/>
    </source>
</evidence>
<evidence type="ECO:0000256" key="9">
    <source>
        <dbReference type="ARBA" id="ARBA00023136"/>
    </source>
</evidence>
<keyword evidence="6 13" id="KW-0762">Sugar transport</keyword>
<evidence type="ECO:0000256" key="4">
    <source>
        <dbReference type="ARBA" id="ARBA00022448"/>
    </source>
</evidence>
<evidence type="ECO:0000256" key="2">
    <source>
        <dbReference type="ARBA" id="ARBA00004651"/>
    </source>
</evidence>
<feature type="transmembrane region" description="Helical" evidence="11">
    <location>
        <begin position="20"/>
        <end position="41"/>
    </location>
</feature>
<dbReference type="Proteomes" id="UP000577362">
    <property type="component" value="Unassembled WGS sequence"/>
</dbReference>
<keyword evidence="5" id="KW-1003">Cell membrane</keyword>
<organism evidence="13 14">
    <name type="scientific">Chelatococcus caeni</name>
    <dbReference type="NCBI Taxonomy" id="1348468"/>
    <lineage>
        <taxon>Bacteria</taxon>
        <taxon>Pseudomonadati</taxon>
        <taxon>Pseudomonadota</taxon>
        <taxon>Alphaproteobacteria</taxon>
        <taxon>Hyphomicrobiales</taxon>
        <taxon>Chelatococcaceae</taxon>
        <taxon>Chelatococcus</taxon>
    </lineage>
</organism>
<dbReference type="InterPro" id="IPR050901">
    <property type="entry name" value="BP-dep_ABC_trans_perm"/>
</dbReference>
<comment type="caution">
    <text evidence="13">The sequence shown here is derived from an EMBL/GenBank/DDBJ whole genome shotgun (WGS) entry which is preliminary data.</text>
</comment>
<dbReference type="PANTHER" id="PTHR32243:SF50">
    <property type="entry name" value="MALTOSE_MALTODEXTRIN TRANSPORT SYSTEM PERMEASE PROTEIN MALG"/>
    <property type="match status" value="1"/>
</dbReference>
<keyword evidence="7 11" id="KW-0812">Transmembrane</keyword>
<comment type="subcellular location">
    <subcellularLocation>
        <location evidence="2 11">Cell membrane</location>
        <topology evidence="2 11">Multi-pass membrane protein</topology>
    </subcellularLocation>
</comment>
<evidence type="ECO:0000313" key="14">
    <source>
        <dbReference type="Proteomes" id="UP000577362"/>
    </source>
</evidence>
<dbReference type="InterPro" id="IPR035906">
    <property type="entry name" value="MetI-like_sf"/>
</dbReference>